<reference evidence="10 11" key="1">
    <citation type="submission" date="2019-03" db="EMBL/GenBank/DDBJ databases">
        <title>Genomic Encyclopedia of Type Strains, Phase IV (KMG-IV): sequencing the most valuable type-strain genomes for metagenomic binning, comparative biology and taxonomic classification.</title>
        <authorList>
            <person name="Goeker M."/>
        </authorList>
    </citation>
    <scope>NUCLEOTIDE SEQUENCE [LARGE SCALE GENOMIC DNA]</scope>
    <source>
        <strain evidence="10 11">DSM 29481</strain>
    </source>
</reference>
<keyword evidence="7" id="KW-0829">Tyrosine-protein kinase</keyword>
<evidence type="ECO:0000313" key="10">
    <source>
        <dbReference type="EMBL" id="TCU59108.1"/>
    </source>
</evidence>
<dbReference type="Gene3D" id="3.40.50.300">
    <property type="entry name" value="P-loop containing nucleotide triphosphate hydrolases"/>
    <property type="match status" value="1"/>
</dbReference>
<organism evidence="10 11">
    <name type="scientific">Longicatena caecimuris</name>
    <dbReference type="NCBI Taxonomy" id="1796635"/>
    <lineage>
        <taxon>Bacteria</taxon>
        <taxon>Bacillati</taxon>
        <taxon>Bacillota</taxon>
        <taxon>Erysipelotrichia</taxon>
        <taxon>Erysipelotrichales</taxon>
        <taxon>Erysipelotrichaceae</taxon>
        <taxon>Longicatena</taxon>
    </lineage>
</organism>
<dbReference type="RefSeq" id="WP_008687848.1">
    <property type="nucleotide sequence ID" value="NZ_AP024510.1"/>
</dbReference>
<dbReference type="AlphaFoldDB" id="A0A4R3TBA4"/>
<evidence type="ECO:0000259" key="9">
    <source>
        <dbReference type="Pfam" id="PF13614"/>
    </source>
</evidence>
<dbReference type="GO" id="GO:0004715">
    <property type="term" value="F:non-membrane spanning protein tyrosine kinase activity"/>
    <property type="evidence" value="ECO:0007669"/>
    <property type="project" value="UniProtKB-EC"/>
</dbReference>
<dbReference type="CDD" id="cd05387">
    <property type="entry name" value="BY-kinase"/>
    <property type="match status" value="1"/>
</dbReference>
<dbReference type="GO" id="GO:0005886">
    <property type="term" value="C:plasma membrane"/>
    <property type="evidence" value="ECO:0007669"/>
    <property type="project" value="TreeGrafter"/>
</dbReference>
<dbReference type="PANTHER" id="PTHR32309:SF13">
    <property type="entry name" value="FERRIC ENTEROBACTIN TRANSPORT PROTEIN FEPE"/>
    <property type="match status" value="1"/>
</dbReference>
<keyword evidence="3" id="KW-0808">Transferase</keyword>
<dbReference type="EC" id="2.7.10.2" evidence="2"/>
<keyword evidence="11" id="KW-1185">Reference proteome</keyword>
<accession>A0A4R3TBA4</accession>
<dbReference type="InterPro" id="IPR050445">
    <property type="entry name" value="Bact_polysacc_biosynth/exp"/>
</dbReference>
<dbReference type="GO" id="GO:0005524">
    <property type="term" value="F:ATP binding"/>
    <property type="evidence" value="ECO:0007669"/>
    <property type="project" value="UniProtKB-KW"/>
</dbReference>
<evidence type="ECO:0000256" key="2">
    <source>
        <dbReference type="ARBA" id="ARBA00011903"/>
    </source>
</evidence>
<evidence type="ECO:0000256" key="1">
    <source>
        <dbReference type="ARBA" id="ARBA00007316"/>
    </source>
</evidence>
<dbReference type="NCBIfam" id="TIGR01007">
    <property type="entry name" value="eps_fam"/>
    <property type="match status" value="1"/>
</dbReference>
<evidence type="ECO:0000256" key="8">
    <source>
        <dbReference type="ARBA" id="ARBA00051245"/>
    </source>
</evidence>
<comment type="catalytic activity">
    <reaction evidence="8">
        <text>L-tyrosyl-[protein] + ATP = O-phospho-L-tyrosyl-[protein] + ADP + H(+)</text>
        <dbReference type="Rhea" id="RHEA:10596"/>
        <dbReference type="Rhea" id="RHEA-COMP:10136"/>
        <dbReference type="Rhea" id="RHEA-COMP:20101"/>
        <dbReference type="ChEBI" id="CHEBI:15378"/>
        <dbReference type="ChEBI" id="CHEBI:30616"/>
        <dbReference type="ChEBI" id="CHEBI:46858"/>
        <dbReference type="ChEBI" id="CHEBI:61978"/>
        <dbReference type="ChEBI" id="CHEBI:456216"/>
        <dbReference type="EC" id="2.7.10.2"/>
    </reaction>
</comment>
<proteinExistence type="inferred from homology"/>
<keyword evidence="5" id="KW-0418">Kinase</keyword>
<evidence type="ECO:0000256" key="6">
    <source>
        <dbReference type="ARBA" id="ARBA00022840"/>
    </source>
</evidence>
<dbReference type="GeneID" id="73795936"/>
<dbReference type="PANTHER" id="PTHR32309">
    <property type="entry name" value="TYROSINE-PROTEIN KINASE"/>
    <property type="match status" value="1"/>
</dbReference>
<name>A0A4R3TBA4_9FIRM</name>
<comment type="similarity">
    <text evidence="1">Belongs to the CpsD/CapB family.</text>
</comment>
<evidence type="ECO:0000256" key="7">
    <source>
        <dbReference type="ARBA" id="ARBA00023137"/>
    </source>
</evidence>
<dbReference type="Proteomes" id="UP000295773">
    <property type="component" value="Unassembled WGS sequence"/>
</dbReference>
<comment type="caution">
    <text evidence="10">The sequence shown here is derived from an EMBL/GenBank/DDBJ whole genome shotgun (WGS) entry which is preliminary data.</text>
</comment>
<protein>
    <recommendedName>
        <fullName evidence="2">non-specific protein-tyrosine kinase</fullName>
        <ecNumber evidence="2">2.7.10.2</ecNumber>
    </recommendedName>
</protein>
<evidence type="ECO:0000256" key="4">
    <source>
        <dbReference type="ARBA" id="ARBA00022741"/>
    </source>
</evidence>
<dbReference type="SUPFAM" id="SSF52540">
    <property type="entry name" value="P-loop containing nucleoside triphosphate hydrolases"/>
    <property type="match status" value="1"/>
</dbReference>
<evidence type="ECO:0000313" key="11">
    <source>
        <dbReference type="Proteomes" id="UP000295773"/>
    </source>
</evidence>
<dbReference type="InterPro" id="IPR025669">
    <property type="entry name" value="AAA_dom"/>
</dbReference>
<keyword evidence="6" id="KW-0067">ATP-binding</keyword>
<evidence type="ECO:0000256" key="5">
    <source>
        <dbReference type="ARBA" id="ARBA00022777"/>
    </source>
</evidence>
<sequence>MSKNKNTYKFDNMEAFRKLKTNIEFSAVEKPIKVVNITSSCANEGKSTVAFHLAQVYAAKYKKVLVIDCDLRRPKMHRYFQISNQVGLSDLLVFIDKQPDLSTYIQEVTVTDCENAISVLTSGSKVPNPQELLGSSKFKKLLQALSKQYDFIILDCPPISMISDTFYVSNVSDGTIFVISMKDTKKDIALSSIRQLERSRSKILGIVLTKTQNLSSYDYYYTYE</sequence>
<dbReference type="EMBL" id="SMBP01000011">
    <property type="protein sequence ID" value="TCU59108.1"/>
    <property type="molecule type" value="Genomic_DNA"/>
</dbReference>
<dbReference type="Pfam" id="PF13614">
    <property type="entry name" value="AAA_31"/>
    <property type="match status" value="1"/>
</dbReference>
<gene>
    <name evidence="10" type="ORF">EDD61_11136</name>
</gene>
<dbReference type="InterPro" id="IPR027417">
    <property type="entry name" value="P-loop_NTPase"/>
</dbReference>
<evidence type="ECO:0000256" key="3">
    <source>
        <dbReference type="ARBA" id="ARBA00022679"/>
    </source>
</evidence>
<feature type="domain" description="AAA" evidence="9">
    <location>
        <begin position="43"/>
        <end position="162"/>
    </location>
</feature>
<keyword evidence="4" id="KW-0547">Nucleotide-binding</keyword>
<dbReference type="InterPro" id="IPR005702">
    <property type="entry name" value="Wzc-like_C"/>
</dbReference>